<evidence type="ECO:0000256" key="3">
    <source>
        <dbReference type="ARBA" id="ARBA00023136"/>
    </source>
</evidence>
<keyword evidence="1" id="KW-1003">Cell membrane</keyword>
<accession>A0A2Y9B7Q6</accession>
<evidence type="ECO:0000313" key="8">
    <source>
        <dbReference type="Proteomes" id="UP000245839"/>
    </source>
</evidence>
<evidence type="ECO:0000313" key="6">
    <source>
        <dbReference type="EMBL" id="PWJ14469.1"/>
    </source>
</evidence>
<reference evidence="6 8" key="2">
    <citation type="submission" date="2018-03" db="EMBL/GenBank/DDBJ databases">
        <title>Genomic Encyclopedia of Archaeal and Bacterial Type Strains, Phase II (KMG-II): from individual species to whole genera.</title>
        <authorList>
            <person name="Goeker M."/>
        </authorList>
    </citation>
    <scope>NUCLEOTIDE SEQUENCE [LARGE SCALE GENOMIC DNA]</scope>
    <source>
        <strain evidence="6 8">DSM 25227</strain>
    </source>
</reference>
<dbReference type="PANTHER" id="PTHR41164">
    <property type="entry name" value="CURLI PRODUCTION ASSEMBLY/TRANSPORT COMPONENT CSGG"/>
    <property type="match status" value="1"/>
</dbReference>
<dbReference type="GO" id="GO:0030288">
    <property type="term" value="C:outer membrane-bounded periplasmic space"/>
    <property type="evidence" value="ECO:0007669"/>
    <property type="project" value="InterPro"/>
</dbReference>
<keyword evidence="8" id="KW-1185">Reference proteome</keyword>
<name>A0A2Y9B7Q6_9RHOB</name>
<evidence type="ECO:0000313" key="9">
    <source>
        <dbReference type="Proteomes" id="UP000251571"/>
    </source>
</evidence>
<keyword evidence="2" id="KW-0732">Signal</keyword>
<keyword evidence="5" id="KW-0449">Lipoprotein</keyword>
<dbReference type="Proteomes" id="UP000251571">
    <property type="component" value="Unassembled WGS sequence"/>
</dbReference>
<evidence type="ECO:0000256" key="4">
    <source>
        <dbReference type="ARBA" id="ARBA00023139"/>
    </source>
</evidence>
<evidence type="ECO:0000256" key="5">
    <source>
        <dbReference type="ARBA" id="ARBA00023288"/>
    </source>
</evidence>
<dbReference type="RefSeq" id="WP_109565792.1">
    <property type="nucleotide sequence ID" value="NZ_QGDJ01000012.1"/>
</dbReference>
<dbReference type="AlphaFoldDB" id="A0A2Y9B7Q6"/>
<dbReference type="OrthoDB" id="1110708at2"/>
<organism evidence="7 9">
    <name type="scientific">Jannaschia seohaensis</name>
    <dbReference type="NCBI Taxonomy" id="475081"/>
    <lineage>
        <taxon>Bacteria</taxon>
        <taxon>Pseudomonadati</taxon>
        <taxon>Pseudomonadota</taxon>
        <taxon>Alphaproteobacteria</taxon>
        <taxon>Rhodobacterales</taxon>
        <taxon>Roseobacteraceae</taxon>
        <taxon>Jannaschia</taxon>
    </lineage>
</organism>
<reference evidence="7 9" key="1">
    <citation type="submission" date="2016-10" db="EMBL/GenBank/DDBJ databases">
        <authorList>
            <person name="Cai Z."/>
        </authorList>
    </citation>
    <scope>NUCLEOTIDE SEQUENCE [LARGE SCALE GENOMIC DNA]</scope>
    <source>
        <strain evidence="7 9">DSM 25227</strain>
    </source>
</reference>
<dbReference type="Gene3D" id="3.40.50.10610">
    <property type="entry name" value="ABC-type transport auxiliary lipoprotein component"/>
    <property type="match status" value="1"/>
</dbReference>
<keyword evidence="4" id="KW-0564">Palmitate</keyword>
<keyword evidence="3" id="KW-0472">Membrane</keyword>
<gene>
    <name evidence="6" type="ORF">BCF38_11292</name>
    <name evidence="7" type="ORF">SAMN05421539_11292</name>
</gene>
<evidence type="ECO:0000256" key="1">
    <source>
        <dbReference type="ARBA" id="ARBA00022475"/>
    </source>
</evidence>
<dbReference type="InterPro" id="IPR005534">
    <property type="entry name" value="Curli_assmbl/transp-comp_CsgG"/>
</dbReference>
<proteinExistence type="predicted"/>
<dbReference type="EMBL" id="QGDJ01000012">
    <property type="protein sequence ID" value="PWJ14469.1"/>
    <property type="molecule type" value="Genomic_DNA"/>
</dbReference>
<evidence type="ECO:0000256" key="2">
    <source>
        <dbReference type="ARBA" id="ARBA00022729"/>
    </source>
</evidence>
<dbReference type="EMBL" id="UETC01000012">
    <property type="protein sequence ID" value="SSA50219.1"/>
    <property type="molecule type" value="Genomic_DNA"/>
</dbReference>
<dbReference type="Pfam" id="PF03783">
    <property type="entry name" value="CsgG"/>
    <property type="match status" value="1"/>
</dbReference>
<evidence type="ECO:0000313" key="7">
    <source>
        <dbReference type="EMBL" id="SSA50219.1"/>
    </source>
</evidence>
<sequence>MPDAACAALTRVFRLPPRFKTIAISALLIAALGGCNLSLRDSYESEYRATVGYLTEQNRALRDVPPPAKRVTVAVYGLPDLTGQDKESPNGQTLSRAVTQGGSAGLVKALQDAGERRLFSVLDRSNFDNLIRERQIITEMRRRYRDEQQINASVLGPLNHVGILIEGAILGYDTNTVTGGAGGRYLGIGANRQWKLDVITVSLRAVSTETSEVLASVVVRKPLASIRDQGSIFTYVALDEPLEAEDSRSINEPKQLAIEQAVEKGVMALIAEGAQLGVWEFADPVAGRNYIAGYTAQKFDGEVPANALTVVPPETRNAADIPGGPTLQSGRLAQSGLDHSIALDVTGRSNLFAVRQTGQANSITGTIFGTRHQASIAQAGHASVVRFSQVGVGNSFRISQLSW</sequence>
<dbReference type="Proteomes" id="UP000245839">
    <property type="component" value="Unassembled WGS sequence"/>
</dbReference>
<protein>
    <submittedName>
        <fullName evidence="7">Curli biogenesis system outer membrane secretion channel CsgG</fullName>
    </submittedName>
</protein>
<dbReference type="PANTHER" id="PTHR41164:SF1">
    <property type="entry name" value="CURLI PRODUCTION ASSEMBLY_TRANSPORT COMPONENT CSGG"/>
    <property type="match status" value="1"/>
</dbReference>